<dbReference type="SUPFAM" id="SSF101874">
    <property type="entry name" value="YceI-like"/>
    <property type="match status" value="1"/>
</dbReference>
<evidence type="ECO:0000256" key="1">
    <source>
        <dbReference type="SAM" id="SignalP"/>
    </source>
</evidence>
<feature type="chain" id="PRO_5026718373" evidence="1">
    <location>
        <begin position="21"/>
        <end position="190"/>
    </location>
</feature>
<accession>A0A6N7QRU7</accession>
<dbReference type="Proteomes" id="UP000433788">
    <property type="component" value="Unassembled WGS sequence"/>
</dbReference>
<dbReference type="RefSeq" id="WP_153719364.1">
    <property type="nucleotide sequence ID" value="NZ_WJPP01000003.1"/>
</dbReference>
<feature type="signal peptide" evidence="1">
    <location>
        <begin position="1"/>
        <end position="20"/>
    </location>
</feature>
<feature type="domain" description="Lipid/polyisoprenoid-binding YceI-like" evidence="2">
    <location>
        <begin position="23"/>
        <end position="187"/>
    </location>
</feature>
<dbReference type="PANTHER" id="PTHR34406:SF1">
    <property type="entry name" value="PROTEIN YCEI"/>
    <property type="match status" value="1"/>
</dbReference>
<gene>
    <name evidence="3" type="ORF">GH984_06285</name>
</gene>
<evidence type="ECO:0000313" key="4">
    <source>
        <dbReference type="Proteomes" id="UP000433788"/>
    </source>
</evidence>
<reference evidence="3 4" key="1">
    <citation type="submission" date="2019-11" db="EMBL/GenBank/DDBJ databases">
        <authorList>
            <person name="Zhang X.Y."/>
        </authorList>
    </citation>
    <scope>NUCLEOTIDE SEQUENCE [LARGE SCALE GENOMIC DNA]</scope>
    <source>
        <strain evidence="3 4">C176</strain>
    </source>
</reference>
<proteinExistence type="predicted"/>
<name>A0A6N7QRU7_9GAMM</name>
<organism evidence="3 4">
    <name type="scientific">Spiribacter salilacus</name>
    <dbReference type="NCBI Taxonomy" id="2664894"/>
    <lineage>
        <taxon>Bacteria</taxon>
        <taxon>Pseudomonadati</taxon>
        <taxon>Pseudomonadota</taxon>
        <taxon>Gammaproteobacteria</taxon>
        <taxon>Chromatiales</taxon>
        <taxon>Ectothiorhodospiraceae</taxon>
        <taxon>Spiribacter</taxon>
    </lineage>
</organism>
<evidence type="ECO:0000313" key="3">
    <source>
        <dbReference type="EMBL" id="MRH78310.1"/>
    </source>
</evidence>
<dbReference type="EMBL" id="WJPP01000003">
    <property type="protein sequence ID" value="MRH78310.1"/>
    <property type="molecule type" value="Genomic_DNA"/>
</dbReference>
<dbReference type="SMART" id="SM00867">
    <property type="entry name" value="YceI"/>
    <property type="match status" value="1"/>
</dbReference>
<evidence type="ECO:0000259" key="2">
    <source>
        <dbReference type="SMART" id="SM00867"/>
    </source>
</evidence>
<dbReference type="AlphaFoldDB" id="A0A6N7QRU7"/>
<keyword evidence="4" id="KW-1185">Reference proteome</keyword>
<sequence>MRFFLCLSFLTALIAMPALAADPWDIDLAESRLAFEATQQGGQFEGEFEQFSAEMRFSAEQLEDSHFDVRIDVTSIQTGSSQRDRELPKQAWFAMDEFTEARFETTEIRQATENADYPYAAEGTLTIKGHSEPVVLPFAWKSTDTGQAHMQGELVIDRTTFGIGEGDWEDPSAVGHEVRVIVDVQLSAAG</sequence>
<dbReference type="InterPro" id="IPR007372">
    <property type="entry name" value="Lipid/polyisoprenoid-bd_YceI"/>
</dbReference>
<comment type="caution">
    <text evidence="3">The sequence shown here is derived from an EMBL/GenBank/DDBJ whole genome shotgun (WGS) entry which is preliminary data.</text>
</comment>
<dbReference type="Pfam" id="PF04264">
    <property type="entry name" value="YceI"/>
    <property type="match status" value="1"/>
</dbReference>
<keyword evidence="1" id="KW-0732">Signal</keyword>
<dbReference type="PANTHER" id="PTHR34406">
    <property type="entry name" value="PROTEIN YCEI"/>
    <property type="match status" value="1"/>
</dbReference>
<dbReference type="InterPro" id="IPR036761">
    <property type="entry name" value="TTHA0802/YceI-like_sf"/>
</dbReference>
<protein>
    <submittedName>
        <fullName evidence="3">Polyisoprenoid-binding protein</fullName>
    </submittedName>
</protein>
<dbReference type="Gene3D" id="2.40.128.110">
    <property type="entry name" value="Lipid/polyisoprenoid-binding, YceI-like"/>
    <property type="match status" value="1"/>
</dbReference>